<evidence type="ECO:0000256" key="9">
    <source>
        <dbReference type="ARBA" id="ARBA00023136"/>
    </source>
</evidence>
<protein>
    <recommendedName>
        <fullName evidence="14">Mitochondrial carrier protein</fullName>
    </recommendedName>
</protein>
<dbReference type="InterPro" id="IPR051508">
    <property type="entry name" value="Mito_Carrier_Antiporter"/>
</dbReference>
<evidence type="ECO:0000256" key="2">
    <source>
        <dbReference type="ARBA" id="ARBA00006375"/>
    </source>
</evidence>
<name>A0A8R2HPI8_BOMMO</name>
<accession>A0A8R2HPI8</accession>
<comment type="subcellular location">
    <subcellularLocation>
        <location evidence="1">Mitochondrion inner membrane</location>
        <topology evidence="1">Multi-pass membrane protein</topology>
    </subcellularLocation>
</comment>
<keyword evidence="9 10" id="KW-0472">Membrane</keyword>
<dbReference type="InterPro" id="IPR023395">
    <property type="entry name" value="MCP_dom_sf"/>
</dbReference>
<dbReference type="GO" id="GO:0005743">
    <property type="term" value="C:mitochondrial inner membrane"/>
    <property type="evidence" value="ECO:0007669"/>
    <property type="project" value="UniProtKB-SubCell"/>
</dbReference>
<feature type="repeat" description="Solcar" evidence="10">
    <location>
        <begin position="1"/>
        <end position="90"/>
    </location>
</feature>
<evidence type="ECO:0000256" key="5">
    <source>
        <dbReference type="ARBA" id="ARBA00022737"/>
    </source>
</evidence>
<dbReference type="PANTHER" id="PTHR45928:SF1">
    <property type="entry name" value="RE38146P"/>
    <property type="match status" value="1"/>
</dbReference>
<evidence type="ECO:0000313" key="12">
    <source>
        <dbReference type="EnsemblMetazoa" id="XP_021206463.2"/>
    </source>
</evidence>
<dbReference type="Proteomes" id="UP000005204">
    <property type="component" value="Unassembled WGS sequence"/>
</dbReference>
<keyword evidence="7" id="KW-1133">Transmembrane helix</keyword>
<dbReference type="Gene3D" id="1.50.40.10">
    <property type="entry name" value="Mitochondrial carrier domain"/>
    <property type="match status" value="1"/>
</dbReference>
<dbReference type="SUPFAM" id="SSF103506">
    <property type="entry name" value="Mitochondrial carrier"/>
    <property type="match status" value="1"/>
</dbReference>
<dbReference type="Pfam" id="PF00153">
    <property type="entry name" value="Mito_carr"/>
    <property type="match status" value="2"/>
</dbReference>
<evidence type="ECO:0000256" key="7">
    <source>
        <dbReference type="ARBA" id="ARBA00022989"/>
    </source>
</evidence>
<organism evidence="12 13">
    <name type="scientific">Bombyx mori</name>
    <name type="common">Silk moth</name>
    <dbReference type="NCBI Taxonomy" id="7091"/>
    <lineage>
        <taxon>Eukaryota</taxon>
        <taxon>Metazoa</taxon>
        <taxon>Ecdysozoa</taxon>
        <taxon>Arthropoda</taxon>
        <taxon>Hexapoda</taxon>
        <taxon>Insecta</taxon>
        <taxon>Pterygota</taxon>
        <taxon>Neoptera</taxon>
        <taxon>Endopterygota</taxon>
        <taxon>Lepidoptera</taxon>
        <taxon>Glossata</taxon>
        <taxon>Ditrysia</taxon>
        <taxon>Bombycoidea</taxon>
        <taxon>Bombycidae</taxon>
        <taxon>Bombycinae</taxon>
        <taxon>Bombyx</taxon>
    </lineage>
</organism>
<keyword evidence="5" id="KW-0677">Repeat</keyword>
<evidence type="ECO:0000256" key="6">
    <source>
        <dbReference type="ARBA" id="ARBA00022792"/>
    </source>
</evidence>
<keyword evidence="13" id="KW-1185">Reference proteome</keyword>
<dbReference type="PROSITE" id="PS50920">
    <property type="entry name" value="SOLCAR"/>
    <property type="match status" value="2"/>
</dbReference>
<evidence type="ECO:0000256" key="8">
    <source>
        <dbReference type="ARBA" id="ARBA00023128"/>
    </source>
</evidence>
<dbReference type="PANTHER" id="PTHR45928">
    <property type="entry name" value="RE38146P"/>
    <property type="match status" value="1"/>
</dbReference>
<comment type="similarity">
    <text evidence="2 11">Belongs to the mitochondrial carrier (TC 2.A.29) family.</text>
</comment>
<feature type="repeat" description="Solcar" evidence="10">
    <location>
        <begin position="104"/>
        <end position="193"/>
    </location>
</feature>
<reference evidence="12" key="2">
    <citation type="submission" date="2022-06" db="UniProtKB">
        <authorList>
            <consortium name="EnsemblMetazoa"/>
        </authorList>
    </citation>
    <scope>IDENTIFICATION</scope>
    <source>
        <strain evidence="12">p50T (Dazao)</strain>
    </source>
</reference>
<sequence length="283" mass="30661">MDFIIGGLAGVGATIITNPMDVVKTRLQLQGELKAKTEQSTRYRGIFHALYVIARADGALALQKGLAPAMLLGFTMNSVRLGMYHVAEVQGWTKTKDGEISVNRAIFWSSASGVLSGVAANPTFVLKTRIQAVAHPSIAVGRQHSYKGMFDGIATIYRNEGMRGFFAGVSATCTRLAIGSAAQLTTFSTFGFPRRSPIHGHRGLHYKNIQDRRLPWALQGLGTAVPQDSTAHDPVTSYMGHFEQYANTQEALTFSVVLFLSPHIKTSIIVFNPHSSAAVLINV</sequence>
<evidence type="ECO:0008006" key="14">
    <source>
        <dbReference type="Google" id="ProtNLM"/>
    </source>
</evidence>
<evidence type="ECO:0000256" key="11">
    <source>
        <dbReference type="RuleBase" id="RU000488"/>
    </source>
</evidence>
<proteinExistence type="inferred from homology"/>
<dbReference type="AlphaFoldDB" id="A0A8R2HPI8"/>
<evidence type="ECO:0000256" key="1">
    <source>
        <dbReference type="ARBA" id="ARBA00004448"/>
    </source>
</evidence>
<dbReference type="InterPro" id="IPR018108">
    <property type="entry name" value="MCP_transmembrane"/>
</dbReference>
<keyword evidence="6" id="KW-0999">Mitochondrion inner membrane</keyword>
<keyword evidence="3 11" id="KW-0813">Transport</keyword>
<reference evidence="13" key="1">
    <citation type="journal article" date="2008" name="Insect Biochem. Mol. Biol.">
        <title>The genome of a lepidopteran model insect, the silkworm Bombyx mori.</title>
        <authorList>
            <consortium name="International Silkworm Genome Consortium"/>
        </authorList>
    </citation>
    <scope>NUCLEOTIDE SEQUENCE [LARGE SCALE GENOMIC DNA]</scope>
    <source>
        <strain evidence="13">p50T</strain>
    </source>
</reference>
<evidence type="ECO:0000313" key="13">
    <source>
        <dbReference type="Proteomes" id="UP000005204"/>
    </source>
</evidence>
<evidence type="ECO:0000256" key="10">
    <source>
        <dbReference type="PROSITE-ProRule" id="PRU00282"/>
    </source>
</evidence>
<evidence type="ECO:0000256" key="3">
    <source>
        <dbReference type="ARBA" id="ARBA00022448"/>
    </source>
</evidence>
<dbReference type="EnsemblMetazoa" id="XM_021350788.2">
    <property type="protein sequence ID" value="XP_021206463.2"/>
    <property type="gene ID" value="LOC101740245"/>
</dbReference>
<evidence type="ECO:0000256" key="4">
    <source>
        <dbReference type="ARBA" id="ARBA00022692"/>
    </source>
</evidence>
<keyword evidence="8" id="KW-0496">Mitochondrion</keyword>
<keyword evidence="4 10" id="KW-0812">Transmembrane</keyword>